<dbReference type="Proteomes" id="UP000030889">
    <property type="component" value="Unassembled WGS sequence"/>
</dbReference>
<dbReference type="InterPro" id="IPR013221">
    <property type="entry name" value="Mur_ligase_cen"/>
</dbReference>
<comment type="caution">
    <text evidence="14">The sequence shown here is derived from an EMBL/GenBank/DDBJ whole genome shotgun (WGS) entry which is preliminary data.</text>
</comment>
<feature type="domain" description="Mur ligase C-terminal" evidence="12">
    <location>
        <begin position="284"/>
        <end position="418"/>
    </location>
</feature>
<evidence type="ECO:0000256" key="10">
    <source>
        <dbReference type="HAMAP-Rule" id="MF_02019"/>
    </source>
</evidence>
<sequence length="429" mass="46498">MSELYDLYTAHPAVTTDSRHIPEGAIFFALRGPSFDGNAFAAEALRKGAALAVVDDPEAIPSGTNPGRDYFLVDNVLQTLQELAAMHRTRLGIPILAITGTNGKTTTKELVHAVLSQKYRVYATQGNLNNHIGVPLTLLAMPAGIEFGIVEMGASAPGEIAALCRIAKPDYGIVTNIGKAHLEGFGDEEGVKAAKGELYDRLAADGGVAFVRQDDATLAAMAAQRPTLKTVRYGAEAADGLKSQLVGNYNRFNIAAAATIGRHFGVGEKELYGAIRDYVPTINRSQIIRTKNNIVIADCYNANPSSMRAALDWFGKLSPYDLDATKSEKIAILGDMLELGKWSAAEHRTILELILGMDFKRVVLIGQEFCDAAAAADLREATQKMSLMTFPDMDAALFYLRERLAYVKNKVVLLKGSRGMALERIVRYL</sequence>
<evidence type="ECO:0000256" key="1">
    <source>
        <dbReference type="ARBA" id="ARBA00022490"/>
    </source>
</evidence>
<evidence type="ECO:0000259" key="11">
    <source>
        <dbReference type="Pfam" id="PF01225"/>
    </source>
</evidence>
<evidence type="ECO:0000256" key="3">
    <source>
        <dbReference type="ARBA" id="ARBA00022618"/>
    </source>
</evidence>
<keyword evidence="7 10" id="KW-0573">Peptidoglycan synthesis</keyword>
<keyword evidence="5 10" id="KW-0067">ATP-binding</keyword>
<keyword evidence="9 10" id="KW-0961">Cell wall biogenesis/degradation</keyword>
<dbReference type="Gene3D" id="3.40.1190.10">
    <property type="entry name" value="Mur-like, catalytic domain"/>
    <property type="match status" value="1"/>
</dbReference>
<comment type="similarity">
    <text evidence="10">Belongs to the MurCDEF family. MurF subfamily.</text>
</comment>
<evidence type="ECO:0000256" key="9">
    <source>
        <dbReference type="ARBA" id="ARBA00023316"/>
    </source>
</evidence>
<dbReference type="Pfam" id="PF01225">
    <property type="entry name" value="Mur_ligase"/>
    <property type="match status" value="1"/>
</dbReference>
<comment type="function">
    <text evidence="10">Involved in cell wall formation. Catalyzes the final step in the synthesis of UDP-N-acetylmuramoyl-pentapeptide, the precursor of murein.</text>
</comment>
<dbReference type="PANTHER" id="PTHR43024">
    <property type="entry name" value="UDP-N-ACETYLMURAMOYL-TRIPEPTIDE--D-ALANYL-D-ALANINE LIGASE"/>
    <property type="match status" value="1"/>
</dbReference>
<dbReference type="InterPro" id="IPR004101">
    <property type="entry name" value="Mur_ligase_C"/>
</dbReference>
<evidence type="ECO:0000256" key="7">
    <source>
        <dbReference type="ARBA" id="ARBA00022984"/>
    </source>
</evidence>
<evidence type="ECO:0000256" key="2">
    <source>
        <dbReference type="ARBA" id="ARBA00022598"/>
    </source>
</evidence>
<evidence type="ECO:0000259" key="13">
    <source>
        <dbReference type="Pfam" id="PF08245"/>
    </source>
</evidence>
<protein>
    <recommendedName>
        <fullName evidence="10">UDP-N-acetylmuramoyl-tripeptide--D-alanyl-D-alanine ligase</fullName>
        <ecNumber evidence="10">6.3.2.10</ecNumber>
    </recommendedName>
    <alternativeName>
        <fullName evidence="10">D-alanyl-D-alanine-adding enzyme</fullName>
    </alternativeName>
</protein>
<dbReference type="Gene3D" id="3.90.190.20">
    <property type="entry name" value="Mur ligase, C-terminal domain"/>
    <property type="match status" value="1"/>
</dbReference>
<dbReference type="HAMAP" id="MF_02019">
    <property type="entry name" value="MurF"/>
    <property type="match status" value="1"/>
</dbReference>
<feature type="domain" description="Mur ligase N-terminal catalytic" evidence="11">
    <location>
        <begin position="14"/>
        <end position="86"/>
    </location>
</feature>
<evidence type="ECO:0000256" key="6">
    <source>
        <dbReference type="ARBA" id="ARBA00022960"/>
    </source>
</evidence>
<name>A0ABR4YKJ1_9BACT</name>
<dbReference type="SUPFAM" id="SSF53623">
    <property type="entry name" value="MurD-like peptide ligases, catalytic domain"/>
    <property type="match status" value="1"/>
</dbReference>
<dbReference type="InterPro" id="IPR036565">
    <property type="entry name" value="Mur-like_cat_sf"/>
</dbReference>
<dbReference type="InterPro" id="IPR036615">
    <property type="entry name" value="Mur_ligase_C_dom_sf"/>
</dbReference>
<evidence type="ECO:0000313" key="14">
    <source>
        <dbReference type="EMBL" id="KHE42258.1"/>
    </source>
</evidence>
<organism evidence="14 15">
    <name type="scientific">Alistipes inops</name>
    <dbReference type="NCBI Taxonomy" id="1501391"/>
    <lineage>
        <taxon>Bacteria</taxon>
        <taxon>Pseudomonadati</taxon>
        <taxon>Bacteroidota</taxon>
        <taxon>Bacteroidia</taxon>
        <taxon>Bacteroidales</taxon>
        <taxon>Rikenellaceae</taxon>
        <taxon>Alistipes</taxon>
    </lineage>
</organism>
<dbReference type="Pfam" id="PF08245">
    <property type="entry name" value="Mur_ligase_M"/>
    <property type="match status" value="1"/>
</dbReference>
<feature type="binding site" evidence="10">
    <location>
        <begin position="100"/>
        <end position="106"/>
    </location>
    <ligand>
        <name>ATP</name>
        <dbReference type="ChEBI" id="CHEBI:30616"/>
    </ligand>
</feature>
<dbReference type="Gene3D" id="3.40.1390.10">
    <property type="entry name" value="MurE/MurF, N-terminal domain"/>
    <property type="match status" value="1"/>
</dbReference>
<proteinExistence type="inferred from homology"/>
<keyword evidence="8 10" id="KW-0131">Cell cycle</keyword>
<comment type="pathway">
    <text evidence="10">Cell wall biogenesis; peptidoglycan biosynthesis.</text>
</comment>
<keyword evidence="6 10" id="KW-0133">Cell shape</keyword>
<keyword evidence="3 10" id="KW-0132">Cell division</keyword>
<accession>A0ABR4YKJ1</accession>
<dbReference type="InterPro" id="IPR000713">
    <property type="entry name" value="Mur_ligase_N"/>
</dbReference>
<dbReference type="PANTHER" id="PTHR43024:SF1">
    <property type="entry name" value="UDP-N-ACETYLMURAMOYL-TRIPEPTIDE--D-ALANYL-D-ALANINE LIGASE"/>
    <property type="match status" value="1"/>
</dbReference>
<reference evidence="14 15" key="1">
    <citation type="submission" date="2014-09" db="EMBL/GenBank/DDBJ databases">
        <title>Alistipes sp. 627, sp. nov., a novel member of the family Rikenellaceae isolated from human faeces.</title>
        <authorList>
            <person name="Shkoporov A.N."/>
            <person name="Chaplin A.V."/>
            <person name="Motuzova O.V."/>
            <person name="Kafarskaia L.I."/>
            <person name="Khokhlova E.V."/>
            <person name="Efimov B.A."/>
        </authorList>
    </citation>
    <scope>NUCLEOTIDE SEQUENCE [LARGE SCALE GENOMIC DNA]</scope>
    <source>
        <strain evidence="14 15">627</strain>
    </source>
</reference>
<dbReference type="Pfam" id="PF02875">
    <property type="entry name" value="Mur_ligase_C"/>
    <property type="match status" value="1"/>
</dbReference>
<gene>
    <name evidence="10" type="primary">murF</name>
    <name evidence="14" type="ORF">LG35_05015</name>
</gene>
<evidence type="ECO:0000256" key="8">
    <source>
        <dbReference type="ARBA" id="ARBA00023306"/>
    </source>
</evidence>
<evidence type="ECO:0000256" key="4">
    <source>
        <dbReference type="ARBA" id="ARBA00022741"/>
    </source>
</evidence>
<keyword evidence="15" id="KW-1185">Reference proteome</keyword>
<dbReference type="SUPFAM" id="SSF63418">
    <property type="entry name" value="MurE/MurF N-terminal domain"/>
    <property type="match status" value="1"/>
</dbReference>
<comment type="catalytic activity">
    <reaction evidence="10">
        <text>D-alanyl-D-alanine + UDP-N-acetyl-alpha-D-muramoyl-L-alanyl-gamma-D-glutamyl-meso-2,6-diaminopimelate + ATP = UDP-N-acetyl-alpha-D-muramoyl-L-alanyl-gamma-D-glutamyl-meso-2,6-diaminopimeloyl-D-alanyl-D-alanine + ADP + phosphate + H(+)</text>
        <dbReference type="Rhea" id="RHEA:28374"/>
        <dbReference type="ChEBI" id="CHEBI:15378"/>
        <dbReference type="ChEBI" id="CHEBI:30616"/>
        <dbReference type="ChEBI" id="CHEBI:43474"/>
        <dbReference type="ChEBI" id="CHEBI:57822"/>
        <dbReference type="ChEBI" id="CHEBI:61386"/>
        <dbReference type="ChEBI" id="CHEBI:83905"/>
        <dbReference type="ChEBI" id="CHEBI:456216"/>
        <dbReference type="EC" id="6.3.2.10"/>
    </reaction>
</comment>
<evidence type="ECO:0000256" key="5">
    <source>
        <dbReference type="ARBA" id="ARBA00022840"/>
    </source>
</evidence>
<keyword evidence="4 10" id="KW-0547">Nucleotide-binding</keyword>
<dbReference type="InterPro" id="IPR035911">
    <property type="entry name" value="MurE/MurF_N"/>
</dbReference>
<dbReference type="EC" id="6.3.2.10" evidence="10"/>
<keyword evidence="2 10" id="KW-0436">Ligase</keyword>
<evidence type="ECO:0000313" key="15">
    <source>
        <dbReference type="Proteomes" id="UP000030889"/>
    </source>
</evidence>
<keyword evidence="1 10" id="KW-0963">Cytoplasm</keyword>
<dbReference type="EMBL" id="JRGF01000005">
    <property type="protein sequence ID" value="KHE42258.1"/>
    <property type="molecule type" value="Genomic_DNA"/>
</dbReference>
<feature type="domain" description="Mur ligase central" evidence="13">
    <location>
        <begin position="98"/>
        <end position="238"/>
    </location>
</feature>
<dbReference type="InterPro" id="IPR005863">
    <property type="entry name" value="UDP-N-AcMur_synth"/>
</dbReference>
<dbReference type="InterPro" id="IPR051046">
    <property type="entry name" value="MurCDEF_CellWall_CoF430Synth"/>
</dbReference>
<evidence type="ECO:0000259" key="12">
    <source>
        <dbReference type="Pfam" id="PF02875"/>
    </source>
</evidence>
<comment type="subcellular location">
    <subcellularLocation>
        <location evidence="10">Cytoplasm</location>
    </subcellularLocation>
</comment>
<dbReference type="SUPFAM" id="SSF53244">
    <property type="entry name" value="MurD-like peptide ligases, peptide-binding domain"/>
    <property type="match status" value="1"/>
</dbReference>